<evidence type="ECO:0000313" key="6">
    <source>
        <dbReference type="Proteomes" id="UP000054805"/>
    </source>
</evidence>
<dbReference type="EMBL" id="JYDS01000066">
    <property type="protein sequence ID" value="KRZ27826.1"/>
    <property type="molecule type" value="Genomic_DNA"/>
</dbReference>
<evidence type="ECO:0000313" key="3">
    <source>
        <dbReference type="EMBL" id="KRZ27826.1"/>
    </source>
</evidence>
<evidence type="ECO:0000313" key="2">
    <source>
        <dbReference type="EMBL" id="KRZ27767.1"/>
    </source>
</evidence>
<evidence type="ECO:0008006" key="7">
    <source>
        <dbReference type="Google" id="ProtNLM"/>
    </source>
</evidence>
<name>A0A0V1EHI5_TRIPS</name>
<dbReference type="Proteomes" id="UP000054826">
    <property type="component" value="Unassembled WGS sequence"/>
</dbReference>
<gene>
    <name evidence="1" type="ORF">T4A_11362</name>
    <name evidence="3" type="ORF">T4B_4418</name>
    <name evidence="2" type="ORF">T4B_7882</name>
    <name evidence="4" type="ORF">T4C_8829</name>
</gene>
<evidence type="ECO:0000313" key="5">
    <source>
        <dbReference type="Proteomes" id="UP000054632"/>
    </source>
</evidence>
<evidence type="ECO:0000313" key="1">
    <source>
        <dbReference type="EMBL" id="KRY73098.1"/>
    </source>
</evidence>
<protein>
    <recommendedName>
        <fullName evidence="7">FLYWCH-type domain-containing protein</fullName>
    </recommendedName>
</protein>
<dbReference type="EMBL" id="JYDS01000066">
    <property type="protein sequence ID" value="KRZ27767.1"/>
    <property type="molecule type" value="Genomic_DNA"/>
</dbReference>
<sequence length="66" mass="7462">MADISEVRFVANCDGSMSLVHESKLKHKGKQKKYWGCSKKQRPWSIEAELSLLHSCFQACVSHNAP</sequence>
<accession>A0A0V1EHI5</accession>
<evidence type="ECO:0000313" key="4">
    <source>
        <dbReference type="EMBL" id="KRZ39195.1"/>
    </source>
</evidence>
<dbReference type="Proteomes" id="UP000054632">
    <property type="component" value="Unassembled WGS sequence"/>
</dbReference>
<dbReference type="EMBL" id="JYDR01000037">
    <property type="protein sequence ID" value="KRY73098.1"/>
    <property type="molecule type" value="Genomic_DNA"/>
</dbReference>
<reference evidence="5 6" key="1">
    <citation type="submission" date="2015-01" db="EMBL/GenBank/DDBJ databases">
        <title>Evolution of Trichinella species and genotypes.</title>
        <authorList>
            <person name="Korhonen P.K."/>
            <person name="Edoardo P."/>
            <person name="Giuseppe L.R."/>
            <person name="Gasser R.B."/>
        </authorList>
    </citation>
    <scope>NUCLEOTIDE SEQUENCE [LARGE SCALE GENOMIC DNA]</scope>
    <source>
        <strain evidence="1">ISS13</strain>
        <strain evidence="4">ISS176</strain>
        <strain evidence="2">ISS588</strain>
    </source>
</reference>
<comment type="caution">
    <text evidence="1">The sequence shown here is derived from an EMBL/GenBank/DDBJ whole genome shotgun (WGS) entry which is preliminary data.</text>
</comment>
<keyword evidence="6" id="KW-1185">Reference proteome</keyword>
<dbReference type="Proteomes" id="UP000054805">
    <property type="component" value="Unassembled WGS sequence"/>
</dbReference>
<dbReference type="EMBL" id="JYDV01000037">
    <property type="protein sequence ID" value="KRZ39195.1"/>
    <property type="molecule type" value="Genomic_DNA"/>
</dbReference>
<organism evidence="1 5">
    <name type="scientific">Trichinella pseudospiralis</name>
    <name type="common">Parasitic roundworm</name>
    <dbReference type="NCBI Taxonomy" id="6337"/>
    <lineage>
        <taxon>Eukaryota</taxon>
        <taxon>Metazoa</taxon>
        <taxon>Ecdysozoa</taxon>
        <taxon>Nematoda</taxon>
        <taxon>Enoplea</taxon>
        <taxon>Dorylaimia</taxon>
        <taxon>Trichinellida</taxon>
        <taxon>Trichinellidae</taxon>
        <taxon>Trichinella</taxon>
    </lineage>
</organism>
<proteinExistence type="predicted"/>
<dbReference type="AlphaFoldDB" id="A0A0V1EHI5"/>